<dbReference type="Proteomes" id="UP000266239">
    <property type="component" value="Unassembled WGS sequence"/>
</dbReference>
<accession>A0A397EL62</accession>
<sequence length="728" mass="82792">MPPRTTPFQSKHCLEFGLEIVSRDQHGNPMVRCNFCTFEGCDKVEITEGGTRKRKSRVDVKYFTKPFTPLNYRSHLNGQHKESWEAYQQMSTSAKKEYFNDKISSTNTLHVHMDLTSDSIEYTIKAPIVDTIIGGLFFNAEAIQEEDCDDAGEDAASAASKKINKLAKQKNNAMLLFKQGERASNGAASYTVVIKNTMRYQLAIDHVGAGMSFKQTALAIGHAKNRAQVPKLAGINDLIVGQYVRVQVAVALQRIGDMLNNDKQVWAFSLAGDGSTHRGQSFFDLRLRLYWHGRLLNLHLVALPMFDCHTAENMFNMIVKLLDALFPKWRAKLIGVSSDGENTMTGRHRGLVTRLVAAAEYNVMRVWCAPHQIDIIAKKCADRIDGGTWIKFAYSYTVYLRAQFNLIIEMGAKCPKKTNRWVHLGNVLKFLKENRRRLMTHTEEDRPDMLPSDAWWTVTYAIAPAIDAINIAFAQLQNRSLLMAQQESHIIALVATISTMFDLELIDRVDAVAEEHENFVRFETMRIRTDHLIILIEDQGSMARDCFLRLDVADKATVLKQIVAYAETLVIELQGVRAERDDSNLPREQDAPPVLPGQLVGLRPAHFIRNVLDPHRERILRFWSDVDIDEVEENHRQLVAAYNNDPILRRTIDEHDNSATFDDAWDVAPHQWLHLRAFCGGLATIFPNTTSVESDFSILKWEMDPNRTDLMHLSLEGIFQAKQRVVLQ</sequence>
<dbReference type="SUPFAM" id="SSF53098">
    <property type="entry name" value="Ribonuclease H-like"/>
    <property type="match status" value="1"/>
</dbReference>
<dbReference type="AlphaFoldDB" id="A0A397EL62"/>
<dbReference type="PANTHER" id="PTHR37067">
    <property type="entry name" value="PX DOMAIN-CONTAINING PROTEIN"/>
    <property type="match status" value="1"/>
</dbReference>
<dbReference type="VEuPathDB" id="FungiDB:H257_16503"/>
<dbReference type="VEuPathDB" id="FungiDB:H257_16504"/>
<protein>
    <submittedName>
        <fullName evidence="2">Uncharacterized protein</fullName>
    </submittedName>
</protein>
<evidence type="ECO:0000313" key="2">
    <source>
        <dbReference type="EMBL" id="RHY97996.1"/>
    </source>
</evidence>
<dbReference type="EMBL" id="QUTE01016145">
    <property type="protein sequence ID" value="RHY97996.1"/>
    <property type="molecule type" value="Genomic_DNA"/>
</dbReference>
<dbReference type="PANTHER" id="PTHR37067:SF3">
    <property type="entry name" value="PX DOMAIN-CONTAINING PROTEIN"/>
    <property type="match status" value="1"/>
</dbReference>
<dbReference type="InterPro" id="IPR012337">
    <property type="entry name" value="RNaseH-like_sf"/>
</dbReference>
<organism evidence="2 3">
    <name type="scientific">Aphanomyces astaci</name>
    <name type="common">Crayfish plague agent</name>
    <dbReference type="NCBI Taxonomy" id="112090"/>
    <lineage>
        <taxon>Eukaryota</taxon>
        <taxon>Sar</taxon>
        <taxon>Stramenopiles</taxon>
        <taxon>Oomycota</taxon>
        <taxon>Saprolegniomycetes</taxon>
        <taxon>Saprolegniales</taxon>
        <taxon>Verrucalvaceae</taxon>
        <taxon>Aphanomyces</taxon>
    </lineage>
</organism>
<reference evidence="3 4" key="1">
    <citation type="submission" date="2018-08" db="EMBL/GenBank/DDBJ databases">
        <title>Aphanomyces genome sequencing and annotation.</title>
        <authorList>
            <person name="Minardi D."/>
            <person name="Oidtmann B."/>
            <person name="Van Der Giezen M."/>
            <person name="Studholme D.J."/>
        </authorList>
    </citation>
    <scope>NUCLEOTIDE SEQUENCE [LARGE SCALE GENOMIC DNA]</scope>
    <source>
        <strain evidence="2 3">197901</strain>
        <strain evidence="1 4">Yx</strain>
    </source>
</reference>
<dbReference type="EMBL" id="QUTA01002971">
    <property type="protein sequence ID" value="RHY25301.1"/>
    <property type="molecule type" value="Genomic_DNA"/>
</dbReference>
<name>A0A397EL62_APHAT</name>
<evidence type="ECO:0000313" key="3">
    <source>
        <dbReference type="Proteomes" id="UP000266196"/>
    </source>
</evidence>
<comment type="caution">
    <text evidence="2">The sequence shown here is derived from an EMBL/GenBank/DDBJ whole genome shotgun (WGS) entry which is preliminary data.</text>
</comment>
<dbReference type="Proteomes" id="UP000266196">
    <property type="component" value="Unassembled WGS sequence"/>
</dbReference>
<proteinExistence type="predicted"/>
<evidence type="ECO:0000313" key="1">
    <source>
        <dbReference type="EMBL" id="RHY25301.1"/>
    </source>
</evidence>
<gene>
    <name evidence="1" type="ORF">DYB25_003686</name>
    <name evidence="2" type="ORF">DYB31_005080</name>
</gene>
<evidence type="ECO:0000313" key="4">
    <source>
        <dbReference type="Proteomes" id="UP000266239"/>
    </source>
</evidence>